<sequence length="179" mass="20472">MEPSGCFFEHTLLSLVHDFPVDAVQELWLGPLPPRPASTRPTVETWRAVIQSMPRLRTLVLLPGIHVPDLLNCFCSENPAEPPLLRDLTHLRIVYNRFGSLLPWNSLESFVEGRRGLGLPLRSFWVQDLFSRMSRPQGCMGGILRYENGRYTSSNGPTFQLPGWEFARYNRSLEQEAAY</sequence>
<protein>
    <submittedName>
        <fullName evidence="1">Uncharacterized protein</fullName>
    </submittedName>
</protein>
<proteinExistence type="predicted"/>
<organism evidence="1 2">
    <name type="scientific">Heterobasidion irregulare (strain TC 32-1)</name>
    <dbReference type="NCBI Taxonomy" id="747525"/>
    <lineage>
        <taxon>Eukaryota</taxon>
        <taxon>Fungi</taxon>
        <taxon>Dikarya</taxon>
        <taxon>Basidiomycota</taxon>
        <taxon>Agaricomycotina</taxon>
        <taxon>Agaricomycetes</taxon>
        <taxon>Russulales</taxon>
        <taxon>Bondarzewiaceae</taxon>
        <taxon>Heterobasidion</taxon>
        <taxon>Heterobasidion annosum species complex</taxon>
    </lineage>
</organism>
<dbReference type="RefSeq" id="XP_009544507.1">
    <property type="nucleotide sequence ID" value="XM_009546212.1"/>
</dbReference>
<accession>W4KIK8</accession>
<dbReference type="HOGENOM" id="CLU_1503629_0_0_1"/>
<evidence type="ECO:0000313" key="2">
    <source>
        <dbReference type="Proteomes" id="UP000030671"/>
    </source>
</evidence>
<dbReference type="AlphaFoldDB" id="W4KIK8"/>
<gene>
    <name evidence="1" type="ORF">HETIRDRAFT_408725</name>
</gene>
<keyword evidence="2" id="KW-1185">Reference proteome</keyword>
<dbReference type="GeneID" id="20672705"/>
<evidence type="ECO:0000313" key="1">
    <source>
        <dbReference type="EMBL" id="ETW84881.1"/>
    </source>
</evidence>
<dbReference type="Proteomes" id="UP000030671">
    <property type="component" value="Unassembled WGS sequence"/>
</dbReference>
<name>W4KIK8_HETIT</name>
<dbReference type="InParanoid" id="W4KIK8"/>
<dbReference type="KEGG" id="hir:HETIRDRAFT_408725"/>
<dbReference type="EMBL" id="KI925456">
    <property type="protein sequence ID" value="ETW84881.1"/>
    <property type="molecule type" value="Genomic_DNA"/>
</dbReference>
<reference evidence="1 2" key="1">
    <citation type="journal article" date="2012" name="New Phytol.">
        <title>Insight into trade-off between wood decay and parasitism from the genome of a fungal forest pathogen.</title>
        <authorList>
            <person name="Olson A."/>
            <person name="Aerts A."/>
            <person name="Asiegbu F."/>
            <person name="Belbahri L."/>
            <person name="Bouzid O."/>
            <person name="Broberg A."/>
            <person name="Canback B."/>
            <person name="Coutinho P.M."/>
            <person name="Cullen D."/>
            <person name="Dalman K."/>
            <person name="Deflorio G."/>
            <person name="van Diepen L.T."/>
            <person name="Dunand C."/>
            <person name="Duplessis S."/>
            <person name="Durling M."/>
            <person name="Gonthier P."/>
            <person name="Grimwood J."/>
            <person name="Fossdal C.G."/>
            <person name="Hansson D."/>
            <person name="Henrissat B."/>
            <person name="Hietala A."/>
            <person name="Himmelstrand K."/>
            <person name="Hoffmeister D."/>
            <person name="Hogberg N."/>
            <person name="James T.Y."/>
            <person name="Karlsson M."/>
            <person name="Kohler A."/>
            <person name="Kues U."/>
            <person name="Lee Y.H."/>
            <person name="Lin Y.C."/>
            <person name="Lind M."/>
            <person name="Lindquist E."/>
            <person name="Lombard V."/>
            <person name="Lucas S."/>
            <person name="Lunden K."/>
            <person name="Morin E."/>
            <person name="Murat C."/>
            <person name="Park J."/>
            <person name="Raffaello T."/>
            <person name="Rouze P."/>
            <person name="Salamov A."/>
            <person name="Schmutz J."/>
            <person name="Solheim H."/>
            <person name="Stahlberg J."/>
            <person name="Velez H."/>
            <person name="de Vries R.P."/>
            <person name="Wiebenga A."/>
            <person name="Woodward S."/>
            <person name="Yakovlev I."/>
            <person name="Garbelotto M."/>
            <person name="Martin F."/>
            <person name="Grigoriev I.V."/>
            <person name="Stenlid J."/>
        </authorList>
    </citation>
    <scope>NUCLEOTIDE SEQUENCE [LARGE SCALE GENOMIC DNA]</scope>
    <source>
        <strain evidence="1 2">TC 32-1</strain>
    </source>
</reference>